<keyword evidence="2 6" id="KW-0121">Carboxypeptidase</keyword>
<reference evidence="7 8" key="1">
    <citation type="journal article" date="2016" name="Mol. Biol. Evol.">
        <title>Comparative Genomics of Early-Diverging Mushroom-Forming Fungi Provides Insights into the Origins of Lignocellulose Decay Capabilities.</title>
        <authorList>
            <person name="Nagy L.G."/>
            <person name="Riley R."/>
            <person name="Tritt A."/>
            <person name="Adam C."/>
            <person name="Daum C."/>
            <person name="Floudas D."/>
            <person name="Sun H."/>
            <person name="Yadav J.S."/>
            <person name="Pangilinan J."/>
            <person name="Larsson K.H."/>
            <person name="Matsuura K."/>
            <person name="Barry K."/>
            <person name="Labutti K."/>
            <person name="Kuo R."/>
            <person name="Ohm R.A."/>
            <person name="Bhattacharya S.S."/>
            <person name="Shirouzu T."/>
            <person name="Yoshinaga Y."/>
            <person name="Martin F.M."/>
            <person name="Grigoriev I.V."/>
            <person name="Hibbett D.S."/>
        </authorList>
    </citation>
    <scope>NUCLEOTIDE SEQUENCE [LARGE SCALE GENOMIC DNA]</scope>
    <source>
        <strain evidence="7 8">HHB9708</strain>
    </source>
</reference>
<name>A0A164RTJ4_9AGAM</name>
<dbReference type="SUPFAM" id="SSF53474">
    <property type="entry name" value="alpha/beta-Hydrolases"/>
    <property type="match status" value="1"/>
</dbReference>
<protein>
    <recommendedName>
        <fullName evidence="6">Carboxypeptidase</fullName>
        <ecNumber evidence="6">3.4.16.-</ecNumber>
    </recommendedName>
</protein>
<dbReference type="InterPro" id="IPR018202">
    <property type="entry name" value="Ser_caboxypep_ser_AS"/>
</dbReference>
<dbReference type="OrthoDB" id="443318at2759"/>
<dbReference type="PANTHER" id="PTHR11802">
    <property type="entry name" value="SERINE PROTEASE FAMILY S10 SERINE CARBOXYPEPTIDASE"/>
    <property type="match status" value="1"/>
</dbReference>
<dbReference type="Pfam" id="PF00450">
    <property type="entry name" value="Peptidase_S10"/>
    <property type="match status" value="1"/>
</dbReference>
<evidence type="ECO:0000256" key="4">
    <source>
        <dbReference type="ARBA" id="ARBA00022801"/>
    </source>
</evidence>
<feature type="signal peptide" evidence="6">
    <location>
        <begin position="1"/>
        <end position="20"/>
    </location>
</feature>
<feature type="chain" id="PRO_5007748167" description="Carboxypeptidase" evidence="6">
    <location>
        <begin position="21"/>
        <end position="541"/>
    </location>
</feature>
<keyword evidence="6" id="KW-0732">Signal</keyword>
<evidence type="ECO:0000256" key="1">
    <source>
        <dbReference type="ARBA" id="ARBA00009431"/>
    </source>
</evidence>
<dbReference type="Proteomes" id="UP000076722">
    <property type="component" value="Unassembled WGS sequence"/>
</dbReference>
<evidence type="ECO:0000256" key="3">
    <source>
        <dbReference type="ARBA" id="ARBA00022670"/>
    </source>
</evidence>
<dbReference type="InterPro" id="IPR029058">
    <property type="entry name" value="AB_hydrolase_fold"/>
</dbReference>
<comment type="similarity">
    <text evidence="1 6">Belongs to the peptidase S10 family.</text>
</comment>
<dbReference type="PANTHER" id="PTHR11802:SF64">
    <property type="entry name" value="CARBOXYPEPTIDASE"/>
    <property type="match status" value="1"/>
</dbReference>
<dbReference type="PRINTS" id="PR00724">
    <property type="entry name" value="CRBOXYPTASEC"/>
</dbReference>
<keyword evidence="8" id="KW-1185">Reference proteome</keyword>
<dbReference type="AlphaFoldDB" id="A0A164RTJ4"/>
<keyword evidence="4 6" id="KW-0378">Hydrolase</keyword>
<evidence type="ECO:0000256" key="6">
    <source>
        <dbReference type="RuleBase" id="RU361156"/>
    </source>
</evidence>
<dbReference type="GO" id="GO:0006508">
    <property type="term" value="P:proteolysis"/>
    <property type="evidence" value="ECO:0007669"/>
    <property type="project" value="UniProtKB-KW"/>
</dbReference>
<evidence type="ECO:0000313" key="7">
    <source>
        <dbReference type="EMBL" id="KZS90871.1"/>
    </source>
</evidence>
<dbReference type="InterPro" id="IPR001563">
    <property type="entry name" value="Peptidase_S10"/>
</dbReference>
<organism evidence="7 8">
    <name type="scientific">Sistotremastrum niveocremeum HHB9708</name>
    <dbReference type="NCBI Taxonomy" id="1314777"/>
    <lineage>
        <taxon>Eukaryota</taxon>
        <taxon>Fungi</taxon>
        <taxon>Dikarya</taxon>
        <taxon>Basidiomycota</taxon>
        <taxon>Agaricomycotina</taxon>
        <taxon>Agaricomycetes</taxon>
        <taxon>Sistotremastrales</taxon>
        <taxon>Sistotremastraceae</taxon>
        <taxon>Sertulicium</taxon>
        <taxon>Sertulicium niveocremeum</taxon>
    </lineage>
</organism>
<evidence type="ECO:0000256" key="2">
    <source>
        <dbReference type="ARBA" id="ARBA00022645"/>
    </source>
</evidence>
<proteinExistence type="inferred from homology"/>
<keyword evidence="3 6" id="KW-0645">Protease</keyword>
<dbReference type="GO" id="GO:0000324">
    <property type="term" value="C:fungal-type vacuole"/>
    <property type="evidence" value="ECO:0007669"/>
    <property type="project" value="TreeGrafter"/>
</dbReference>
<dbReference type="Gene3D" id="1.10.287.410">
    <property type="match status" value="1"/>
</dbReference>
<dbReference type="EC" id="3.4.16.-" evidence="6"/>
<evidence type="ECO:0000256" key="5">
    <source>
        <dbReference type="ARBA" id="ARBA00023180"/>
    </source>
</evidence>
<keyword evidence="5" id="KW-0325">Glycoprotein</keyword>
<evidence type="ECO:0000313" key="8">
    <source>
        <dbReference type="Proteomes" id="UP000076722"/>
    </source>
</evidence>
<gene>
    <name evidence="7" type="ORF">SISNIDRAFT_468118</name>
</gene>
<accession>A0A164RTJ4</accession>
<dbReference type="GO" id="GO:0004185">
    <property type="term" value="F:serine-type carboxypeptidase activity"/>
    <property type="evidence" value="ECO:0007669"/>
    <property type="project" value="UniProtKB-UniRule"/>
</dbReference>
<dbReference type="EMBL" id="KV419418">
    <property type="protein sequence ID" value="KZS90871.1"/>
    <property type="molecule type" value="Genomic_DNA"/>
</dbReference>
<dbReference type="PROSITE" id="PS00131">
    <property type="entry name" value="CARBOXYPEPT_SER_SER"/>
    <property type="match status" value="1"/>
</dbReference>
<sequence>MMKLAIHGILICLFIPSCYASQIPSIDGIHGGVPSVGSVGELFKEALVNVTPTPGSLRYVQNTGVCETTPSVFSASGYADIAVNQSMWFWFFAARNNATSAPLTLWTNGGPGSSSMLGLFQEHGPCRISLDGSSLNYNPYSWNNVSNMLYIDQPIGTGFSHGLMNVTGTKEAAEQVWQMLQIFFNDTLFSQYKSNDFALWTESYGGHYGPGFAAYLLDANEKIANGTLTGTTINLKTLGIGNGITDPLTQYAQYTTYASTNPYIQFASPSLIASVNASFYSPNGGCQQLIQSCYSTSENPASSAGEIQSVCAQAQGVCNVVILDGLIGPGNRDVYDVRKTNPDPYPPPLINLLDNKTLIAIIGAESEWQETSNDVYTNFARTGDWMLNSAPDLARVINSGVRTLIYDGDADYILNYDGVEAMLSALLPSLPSISSSSFSFQNWTVNNHPAGLVRQSPNLTYVRVFGAGHEVPAYNYTGLDVGQAALEFFRLTMTGTEFVAAPAPSSSGGSKSSAVTLGVRSWGYGAGVVALLGAVSAALIL</sequence>
<dbReference type="STRING" id="1314777.A0A164RTJ4"/>
<dbReference type="Gene3D" id="3.40.50.1820">
    <property type="entry name" value="alpha/beta hydrolase"/>
    <property type="match status" value="1"/>
</dbReference>